<sequence length="62" mass="7077">MCTTMMVLTTIALILRQRFSNKIKPGESGAVEHVGEAQMHKEPRRLPHIWLLSTHCYTANTK</sequence>
<evidence type="ECO:0000313" key="2">
    <source>
        <dbReference type="Ensembl" id="ENSPNYP00000023522.1"/>
    </source>
</evidence>
<dbReference type="Ensembl" id="ENSPNYT00000024096.1">
    <property type="protein sequence ID" value="ENSPNYP00000023522.1"/>
    <property type="gene ID" value="ENSPNYG00000017767.1"/>
</dbReference>
<accession>A0A3B4GKF4</accession>
<dbReference type="Pfam" id="PF15201">
    <property type="entry name" value="Rod_cone_degen"/>
    <property type="match status" value="1"/>
</dbReference>
<dbReference type="GeneTree" id="ENSGT01060000248885"/>
<proteinExistence type="predicted"/>
<dbReference type="GO" id="GO:0042622">
    <property type="term" value="C:photoreceptor outer segment membrane"/>
    <property type="evidence" value="ECO:0007669"/>
    <property type="project" value="InterPro"/>
</dbReference>
<keyword evidence="1" id="KW-0732">Signal</keyword>
<reference evidence="2" key="1">
    <citation type="submission" date="2023-09" db="UniProtKB">
        <authorList>
            <consortium name="Ensembl"/>
        </authorList>
    </citation>
    <scope>IDENTIFICATION</scope>
</reference>
<organism evidence="2">
    <name type="scientific">Pundamilia nyererei</name>
    <dbReference type="NCBI Taxonomy" id="303518"/>
    <lineage>
        <taxon>Eukaryota</taxon>
        <taxon>Metazoa</taxon>
        <taxon>Chordata</taxon>
        <taxon>Craniata</taxon>
        <taxon>Vertebrata</taxon>
        <taxon>Euteleostomi</taxon>
        <taxon>Actinopterygii</taxon>
        <taxon>Neopterygii</taxon>
        <taxon>Teleostei</taxon>
        <taxon>Neoteleostei</taxon>
        <taxon>Acanthomorphata</taxon>
        <taxon>Ovalentaria</taxon>
        <taxon>Cichlomorphae</taxon>
        <taxon>Cichliformes</taxon>
        <taxon>Cichlidae</taxon>
        <taxon>African cichlids</taxon>
        <taxon>Pseudocrenilabrinae</taxon>
        <taxon>Haplochromini</taxon>
        <taxon>Pundamilia</taxon>
    </lineage>
</organism>
<name>A0A3B4GKF4_9CICH</name>
<feature type="chain" id="PRO_5017201565" evidence="1">
    <location>
        <begin position="21"/>
        <end position="62"/>
    </location>
</feature>
<dbReference type="AlphaFoldDB" id="A0A3B4GKF4"/>
<feature type="signal peptide" evidence="1">
    <location>
        <begin position="1"/>
        <end position="20"/>
    </location>
</feature>
<evidence type="ECO:0000256" key="1">
    <source>
        <dbReference type="SAM" id="SignalP"/>
    </source>
</evidence>
<protein>
    <submittedName>
        <fullName evidence="2">Uncharacterized protein</fullName>
    </submittedName>
</protein>
<dbReference type="InterPro" id="IPR027937">
    <property type="entry name" value="PRCD"/>
</dbReference>